<keyword evidence="10" id="KW-1185">Reference proteome</keyword>
<dbReference type="InterPro" id="IPR017907">
    <property type="entry name" value="Znf_RING_CS"/>
</dbReference>
<evidence type="ECO:0000259" key="6">
    <source>
        <dbReference type="PROSITE" id="PS50089"/>
    </source>
</evidence>
<reference evidence="9" key="3">
    <citation type="submission" date="2025-09" db="UniProtKB">
        <authorList>
            <consortium name="Ensembl"/>
        </authorList>
    </citation>
    <scope>IDENTIFICATION</scope>
</reference>
<dbReference type="Ensembl" id="ENSOGAT00000028615.1">
    <property type="protein sequence ID" value="ENSOGAP00000017793.1"/>
    <property type="gene ID" value="ENSOGAG00000028767.1"/>
</dbReference>
<organism evidence="9 10">
    <name type="scientific">Otolemur garnettii</name>
    <name type="common">Small-eared galago</name>
    <name type="synonym">Garnett's greater bushbaby</name>
    <dbReference type="NCBI Taxonomy" id="30611"/>
    <lineage>
        <taxon>Eukaryota</taxon>
        <taxon>Metazoa</taxon>
        <taxon>Chordata</taxon>
        <taxon>Craniata</taxon>
        <taxon>Vertebrata</taxon>
        <taxon>Euteleostomi</taxon>
        <taxon>Mammalia</taxon>
        <taxon>Eutheria</taxon>
        <taxon>Euarchontoglires</taxon>
        <taxon>Primates</taxon>
        <taxon>Strepsirrhini</taxon>
        <taxon>Lorisiformes</taxon>
        <taxon>Galagidae</taxon>
        <taxon>Otolemur</taxon>
    </lineage>
</organism>
<dbReference type="InterPro" id="IPR003879">
    <property type="entry name" value="Butyrophylin_SPRY"/>
</dbReference>
<dbReference type="InterPro" id="IPR043136">
    <property type="entry name" value="B30.2/SPRY_sf"/>
</dbReference>
<evidence type="ECO:0000256" key="2">
    <source>
        <dbReference type="ARBA" id="ARBA00022771"/>
    </source>
</evidence>
<name>H0XNV2_OTOGA</name>
<keyword evidence="5" id="KW-0175">Coiled coil</keyword>
<reference evidence="10" key="1">
    <citation type="submission" date="2011-03" db="EMBL/GenBank/DDBJ databases">
        <title>Version 3 of the genome sequence of Otolemur garnettii (Bushbaby).</title>
        <authorList>
            <consortium name="The Broad Institute Genome Sequencing Platform"/>
            <person name="Di Palma F."/>
            <person name="Johnson J."/>
            <person name="Lander E.S."/>
            <person name="Lindblad-Toh K."/>
            <person name="Jaffe D.B."/>
            <person name="Gnerre S."/>
            <person name="MacCallum I."/>
            <person name="Przybylski D."/>
            <person name="Ribeiro F.J."/>
            <person name="Burton J.N."/>
            <person name="Walker B.J."/>
            <person name="Sharpe T."/>
            <person name="Hall G."/>
        </authorList>
    </citation>
    <scope>NUCLEOTIDE SEQUENCE [LARGE SCALE GENOMIC DNA]</scope>
</reference>
<dbReference type="Pfam" id="PF00622">
    <property type="entry name" value="SPRY"/>
    <property type="match status" value="1"/>
</dbReference>
<feature type="coiled-coil region" evidence="5">
    <location>
        <begin position="191"/>
        <end position="239"/>
    </location>
</feature>
<dbReference type="Gene3D" id="3.30.160.60">
    <property type="entry name" value="Classic Zinc Finger"/>
    <property type="match status" value="1"/>
</dbReference>
<evidence type="ECO:0000256" key="3">
    <source>
        <dbReference type="ARBA" id="ARBA00022833"/>
    </source>
</evidence>
<dbReference type="EMBL" id="AAQR03000001">
    <property type="status" value="NOT_ANNOTATED_CDS"/>
    <property type="molecule type" value="Genomic_DNA"/>
</dbReference>
<dbReference type="InterPro" id="IPR003877">
    <property type="entry name" value="SPRY_dom"/>
</dbReference>
<evidence type="ECO:0000256" key="4">
    <source>
        <dbReference type="PROSITE-ProRule" id="PRU00024"/>
    </source>
</evidence>
<keyword evidence="2 4" id="KW-0863">Zinc-finger</keyword>
<dbReference type="InterPro" id="IPR001870">
    <property type="entry name" value="B30.2/SPRY"/>
</dbReference>
<evidence type="ECO:0000313" key="9">
    <source>
        <dbReference type="Ensembl" id="ENSOGAP00000017793.1"/>
    </source>
</evidence>
<dbReference type="InterPro" id="IPR013320">
    <property type="entry name" value="ConA-like_dom_sf"/>
</dbReference>
<dbReference type="Gene3D" id="2.60.120.920">
    <property type="match status" value="1"/>
</dbReference>
<feature type="domain" description="RING-type" evidence="6">
    <location>
        <begin position="15"/>
        <end position="56"/>
    </location>
</feature>
<evidence type="ECO:0000313" key="10">
    <source>
        <dbReference type="Proteomes" id="UP000005225"/>
    </source>
</evidence>
<dbReference type="SMART" id="SM00336">
    <property type="entry name" value="BBOX"/>
    <property type="match status" value="1"/>
</dbReference>
<feature type="domain" description="B box-type" evidence="7">
    <location>
        <begin position="88"/>
        <end position="129"/>
    </location>
</feature>
<keyword evidence="3" id="KW-0862">Zinc</keyword>
<dbReference type="SMART" id="SM00184">
    <property type="entry name" value="RING"/>
    <property type="match status" value="1"/>
</dbReference>
<feature type="domain" description="B30.2/SPRY" evidence="8">
    <location>
        <begin position="269"/>
        <end position="450"/>
    </location>
</feature>
<proteinExistence type="predicted"/>
<dbReference type="GO" id="GO:0008270">
    <property type="term" value="F:zinc ion binding"/>
    <property type="evidence" value="ECO:0007669"/>
    <property type="project" value="UniProtKB-KW"/>
</dbReference>
<evidence type="ECO:0000259" key="7">
    <source>
        <dbReference type="PROSITE" id="PS50119"/>
    </source>
</evidence>
<evidence type="ECO:0000256" key="5">
    <source>
        <dbReference type="SAM" id="Coils"/>
    </source>
</evidence>
<dbReference type="SUPFAM" id="SSF49899">
    <property type="entry name" value="Concanavalin A-like lectins/glucanases"/>
    <property type="match status" value="1"/>
</dbReference>
<dbReference type="Pfam" id="PF00643">
    <property type="entry name" value="zf-B_box"/>
    <property type="match status" value="1"/>
</dbReference>
<dbReference type="InterPro" id="IPR000315">
    <property type="entry name" value="Znf_B-box"/>
</dbReference>
<dbReference type="CDD" id="cd19783">
    <property type="entry name" value="Bbox2_TRIM43-like"/>
    <property type="match status" value="1"/>
</dbReference>
<dbReference type="HOGENOM" id="CLU_013137_0_3_1"/>
<dbReference type="FunCoup" id="H0XNV2">
    <property type="interactions" value="13"/>
</dbReference>
<dbReference type="SUPFAM" id="SSF57850">
    <property type="entry name" value="RING/U-box"/>
    <property type="match status" value="1"/>
</dbReference>
<dbReference type="InterPro" id="IPR013083">
    <property type="entry name" value="Znf_RING/FYVE/PHD"/>
</dbReference>
<dbReference type="InterPro" id="IPR050143">
    <property type="entry name" value="TRIM/RBCC"/>
</dbReference>
<accession>H0XNV2</accession>
<dbReference type="PROSITE" id="PS50188">
    <property type="entry name" value="B302_SPRY"/>
    <property type="match status" value="1"/>
</dbReference>
<dbReference type="Proteomes" id="UP000005225">
    <property type="component" value="Unassembled WGS sequence"/>
</dbReference>
<keyword evidence="1" id="KW-0479">Metal-binding</keyword>
<evidence type="ECO:0000256" key="1">
    <source>
        <dbReference type="ARBA" id="ARBA00022723"/>
    </source>
</evidence>
<dbReference type="SUPFAM" id="SSF57845">
    <property type="entry name" value="B-box zinc-binding domain"/>
    <property type="match status" value="1"/>
</dbReference>
<dbReference type="OMA" id="NCPACSE"/>
<dbReference type="PROSITE" id="PS50089">
    <property type="entry name" value="ZF_RING_2"/>
    <property type="match status" value="1"/>
</dbReference>
<dbReference type="AlphaFoldDB" id="H0XNV2"/>
<dbReference type="Pfam" id="PF15227">
    <property type="entry name" value="zf-C3HC4_4"/>
    <property type="match status" value="1"/>
</dbReference>
<dbReference type="PANTHER" id="PTHR24103">
    <property type="entry name" value="E3 UBIQUITIN-PROTEIN LIGASE TRIM"/>
    <property type="match status" value="1"/>
</dbReference>
<evidence type="ECO:0000259" key="8">
    <source>
        <dbReference type="PROSITE" id="PS50188"/>
    </source>
</evidence>
<dbReference type="InParanoid" id="H0XNV2"/>
<reference evidence="9" key="2">
    <citation type="submission" date="2025-08" db="UniProtKB">
        <authorList>
            <consortium name="Ensembl"/>
        </authorList>
    </citation>
    <scope>IDENTIFICATION</scope>
</reference>
<dbReference type="PROSITE" id="PS00518">
    <property type="entry name" value="ZF_RING_1"/>
    <property type="match status" value="1"/>
</dbReference>
<dbReference type="GeneTree" id="ENSGT00940000160005"/>
<protein>
    <submittedName>
        <fullName evidence="9">Uncharacterized protein</fullName>
    </submittedName>
</protein>
<dbReference type="eggNOG" id="KOG2177">
    <property type="taxonomic scope" value="Eukaryota"/>
</dbReference>
<dbReference type="InterPro" id="IPR001841">
    <property type="entry name" value="Znf_RING"/>
</dbReference>
<dbReference type="PROSITE" id="PS50119">
    <property type="entry name" value="ZF_BBOX"/>
    <property type="match status" value="1"/>
</dbReference>
<dbReference type="STRING" id="30611.ENSOGAP00000017793"/>
<sequence length="450" mass="52889">MDLDILQVFQREITCAICLNYFIDPVTIGCGHSFCRPCLYLSWEGAPNPTQCPECREPSQQRKFKTNIVLKNLVSLARKTSLWQFLSSEEQMCGTHKEKKKMFCEVDRSLLCLFCSNSQEHGAHRHCPIERAAEDQQDKLEKQMRSLWDKIQENKRNLKEEQIMVNHWMEYTLLVRKMTRTEYAELHPVLYKEEEKHLEELERESWNILEQLKRSVAQINQKQKQLKEMHKELQGLCHKPDEELLQDSRDLLMRSESVQLHMPRPVRPELSVRAITGLMDRYSRYRVEISFHKEVSNHNIRLFDDLRNFTFRSHSQDASSNCDKSNYFAAWGNQVFTTGKYYWELDVDDSWDWALGVCRDSWIHSLGTMLVSGDMFLLACVRQDNQYTLWTTSPSIPQFVEKPLGRVGVYVDLENGSVSFVNVAKRSLIWKYRGGSLSFPVRPFCITGHK</sequence>
<dbReference type="Gene3D" id="3.30.40.10">
    <property type="entry name" value="Zinc/RING finger domain, C3HC4 (zinc finger)"/>
    <property type="match status" value="1"/>
</dbReference>
<dbReference type="PRINTS" id="PR01407">
    <property type="entry name" value="BUTYPHLNCDUF"/>
</dbReference>